<name>A0A7W8JU33_9DEIO</name>
<gene>
    <name evidence="3" type="ORF">HNQ08_002328</name>
</gene>
<dbReference type="InterPro" id="IPR036182">
    <property type="entry name" value="PCuAC_sf"/>
</dbReference>
<dbReference type="Gene3D" id="2.60.40.1890">
    <property type="entry name" value="PCu(A)C copper chaperone"/>
    <property type="match status" value="1"/>
</dbReference>
<evidence type="ECO:0008006" key="5">
    <source>
        <dbReference type="Google" id="ProtNLM"/>
    </source>
</evidence>
<organism evidence="3 4">
    <name type="scientific">Deinococcus humi</name>
    <dbReference type="NCBI Taxonomy" id="662880"/>
    <lineage>
        <taxon>Bacteria</taxon>
        <taxon>Thermotogati</taxon>
        <taxon>Deinococcota</taxon>
        <taxon>Deinococci</taxon>
        <taxon>Deinococcales</taxon>
        <taxon>Deinococcaceae</taxon>
        <taxon>Deinococcus</taxon>
    </lineage>
</organism>
<dbReference type="Proteomes" id="UP000552709">
    <property type="component" value="Unassembled WGS sequence"/>
</dbReference>
<dbReference type="EMBL" id="JACHFL010000005">
    <property type="protein sequence ID" value="MBB5363230.1"/>
    <property type="molecule type" value="Genomic_DNA"/>
</dbReference>
<feature type="compositionally biased region" description="Polar residues" evidence="1">
    <location>
        <begin position="30"/>
        <end position="47"/>
    </location>
</feature>
<dbReference type="SUPFAM" id="SSF110087">
    <property type="entry name" value="DR1885-like metal-binding protein"/>
    <property type="match status" value="1"/>
</dbReference>
<feature type="region of interest" description="Disordered" evidence="1">
    <location>
        <begin position="30"/>
        <end position="49"/>
    </location>
</feature>
<dbReference type="InterPro" id="IPR058248">
    <property type="entry name" value="Lxx211020-like"/>
</dbReference>
<protein>
    <recommendedName>
        <fullName evidence="5">Copper chaperone PCu(A)C</fullName>
    </recommendedName>
</protein>
<dbReference type="AlphaFoldDB" id="A0A7W8JU33"/>
<evidence type="ECO:0000313" key="4">
    <source>
        <dbReference type="Proteomes" id="UP000552709"/>
    </source>
</evidence>
<dbReference type="PANTHER" id="PTHR36302">
    <property type="entry name" value="BLR7088 PROTEIN"/>
    <property type="match status" value="1"/>
</dbReference>
<proteinExistence type="predicted"/>
<dbReference type="PANTHER" id="PTHR36302:SF1">
    <property type="entry name" value="COPPER CHAPERONE PCU(A)C"/>
    <property type="match status" value="1"/>
</dbReference>
<dbReference type="InterPro" id="IPR007410">
    <property type="entry name" value="LpqE-like"/>
</dbReference>
<keyword evidence="4" id="KW-1185">Reference proteome</keyword>
<dbReference type="RefSeq" id="WP_229789947.1">
    <property type="nucleotide sequence ID" value="NZ_JACHFL010000005.1"/>
</dbReference>
<comment type="caution">
    <text evidence="3">The sequence shown here is derived from an EMBL/GenBank/DDBJ whole genome shotgun (WGS) entry which is preliminary data.</text>
</comment>
<keyword evidence="2" id="KW-0732">Signal</keyword>
<dbReference type="Pfam" id="PF04314">
    <property type="entry name" value="PCuAC"/>
    <property type="match status" value="1"/>
</dbReference>
<evidence type="ECO:0000313" key="3">
    <source>
        <dbReference type="EMBL" id="MBB5363230.1"/>
    </source>
</evidence>
<sequence>MSHLTSRRMLIGATFLTTLGLSALAQHMTHTMPSQSTTAQQSPTHKATGTLPLKAVNATVVAVPPMIKETSIFGTLLNNGKTPVVLNSVQTAVAQHGMLMVTTKSSGGMQGMGMAETLTIPAGGRLVLSDTGDHLMLMKLRRALKVGEQVKVTLSAADGRTFTFKATVKKP</sequence>
<evidence type="ECO:0000256" key="2">
    <source>
        <dbReference type="SAM" id="SignalP"/>
    </source>
</evidence>
<accession>A0A7W8JU33</accession>
<feature type="signal peptide" evidence="2">
    <location>
        <begin position="1"/>
        <end position="25"/>
    </location>
</feature>
<reference evidence="3 4" key="1">
    <citation type="submission" date="2020-08" db="EMBL/GenBank/DDBJ databases">
        <title>Genomic Encyclopedia of Type Strains, Phase IV (KMG-IV): sequencing the most valuable type-strain genomes for metagenomic binning, comparative biology and taxonomic classification.</title>
        <authorList>
            <person name="Goeker M."/>
        </authorList>
    </citation>
    <scope>NUCLEOTIDE SEQUENCE [LARGE SCALE GENOMIC DNA]</scope>
    <source>
        <strain evidence="3 4">DSM 27939</strain>
    </source>
</reference>
<feature type="chain" id="PRO_5030854574" description="Copper chaperone PCu(A)C" evidence="2">
    <location>
        <begin position="26"/>
        <end position="171"/>
    </location>
</feature>
<evidence type="ECO:0000256" key="1">
    <source>
        <dbReference type="SAM" id="MobiDB-lite"/>
    </source>
</evidence>